<name>A0A8B6EBT0_MYTGA</name>
<dbReference type="SUPFAM" id="SSF48726">
    <property type="entry name" value="Immunoglobulin"/>
    <property type="match status" value="1"/>
</dbReference>
<keyword evidence="1" id="KW-1133">Transmembrane helix</keyword>
<dbReference type="Pfam" id="PF01582">
    <property type="entry name" value="TIR"/>
    <property type="match status" value="1"/>
</dbReference>
<sequence length="624" mass="73474">MVFNTHRSVIISSKHSYVTFNKAEFLRLNLNVELKYAHPGDSIRFDMDNNQSLYKNDIRFPICKRLFRRYIGEDVTIECKWDIKFVNILNYETKWTHNGKEIAHSIRKKITSISGEYIFETLRILLISGGDYGKYQLWVSGHPTENHIKEYRKINYMIAYMFLTPIHHMISYVYVPVGNGLILDYQVDYSFETKIVGWEYKIENSLTGTKALHEKYDRLFDGCSLFSYILMQTLMTILGGKYHINKPNTSRMTNNVINVNAILCTTEVLYGKHSINILREFYNETEKSKQIVTTALNFVYIVLPAESFNMYNINYEKYNTTLKVEDIERSDLIHESRIWFIRQIIEIVSVIVSAFYILKFCKYYTYLFDTHWVSTIYTTWFNRGKVEHLSNNGLGNIFNENEWHNYEFDVLVISTENDNDFIMKNSIITCLEDIGYKVCFPERDFKAGKSMFRLFSKAVQISYTIVVVCSKDFMHDSFINEIVFGDFIMSMYKDGKINNKNILLVIKDDCNIPNVLMRKFEILDTIETFPTTRSIKRQLCIWIKSRIPPIKNMTMFAISCVICLYLNILSVVLLTMIIILRIIETYSELTLLSSRFMSDTYLILLITIFCTQLAVMKYGRRMKI</sequence>
<keyword evidence="4" id="KW-1185">Reference proteome</keyword>
<comment type="caution">
    <text evidence="3">The sequence shown here is derived from an EMBL/GenBank/DDBJ whole genome shotgun (WGS) entry which is preliminary data.</text>
</comment>
<feature type="domain" description="TIR" evidence="2">
    <location>
        <begin position="406"/>
        <end position="539"/>
    </location>
</feature>
<feature type="transmembrane region" description="Helical" evidence="1">
    <location>
        <begin position="339"/>
        <end position="357"/>
    </location>
</feature>
<feature type="transmembrane region" description="Helical" evidence="1">
    <location>
        <begin position="554"/>
        <end position="580"/>
    </location>
</feature>
<dbReference type="OrthoDB" id="10407501at2759"/>
<feature type="transmembrane region" description="Helical" evidence="1">
    <location>
        <begin position="225"/>
        <end position="244"/>
    </location>
</feature>
<dbReference type="GO" id="GO:0007165">
    <property type="term" value="P:signal transduction"/>
    <property type="evidence" value="ECO:0007669"/>
    <property type="project" value="InterPro"/>
</dbReference>
<feature type="transmembrane region" description="Helical" evidence="1">
    <location>
        <begin position="600"/>
        <end position="619"/>
    </location>
</feature>
<protein>
    <recommendedName>
        <fullName evidence="2">TIR domain-containing protein</fullName>
    </recommendedName>
</protein>
<keyword evidence="1" id="KW-0472">Membrane</keyword>
<evidence type="ECO:0000313" key="3">
    <source>
        <dbReference type="EMBL" id="VDI31710.1"/>
    </source>
</evidence>
<reference evidence="3" key="1">
    <citation type="submission" date="2018-11" db="EMBL/GenBank/DDBJ databases">
        <authorList>
            <person name="Alioto T."/>
            <person name="Alioto T."/>
        </authorList>
    </citation>
    <scope>NUCLEOTIDE SEQUENCE</scope>
</reference>
<evidence type="ECO:0000259" key="2">
    <source>
        <dbReference type="PROSITE" id="PS50104"/>
    </source>
</evidence>
<evidence type="ECO:0000256" key="1">
    <source>
        <dbReference type="SAM" id="Phobius"/>
    </source>
</evidence>
<dbReference type="PROSITE" id="PS50104">
    <property type="entry name" value="TIR"/>
    <property type="match status" value="1"/>
</dbReference>
<dbReference type="Proteomes" id="UP000596742">
    <property type="component" value="Unassembled WGS sequence"/>
</dbReference>
<dbReference type="SUPFAM" id="SSF52200">
    <property type="entry name" value="Toll/Interleukin receptor TIR domain"/>
    <property type="match status" value="1"/>
</dbReference>
<evidence type="ECO:0000313" key="4">
    <source>
        <dbReference type="Proteomes" id="UP000596742"/>
    </source>
</evidence>
<accession>A0A8B6EBT0</accession>
<dbReference type="Gene3D" id="3.40.50.10140">
    <property type="entry name" value="Toll/interleukin-1 receptor homology (TIR) domain"/>
    <property type="match status" value="1"/>
</dbReference>
<organism evidence="3 4">
    <name type="scientific">Mytilus galloprovincialis</name>
    <name type="common">Mediterranean mussel</name>
    <dbReference type="NCBI Taxonomy" id="29158"/>
    <lineage>
        <taxon>Eukaryota</taxon>
        <taxon>Metazoa</taxon>
        <taxon>Spiralia</taxon>
        <taxon>Lophotrochozoa</taxon>
        <taxon>Mollusca</taxon>
        <taxon>Bivalvia</taxon>
        <taxon>Autobranchia</taxon>
        <taxon>Pteriomorphia</taxon>
        <taxon>Mytilida</taxon>
        <taxon>Mytiloidea</taxon>
        <taxon>Mytilidae</taxon>
        <taxon>Mytilinae</taxon>
        <taxon>Mytilus</taxon>
    </lineage>
</organism>
<proteinExistence type="predicted"/>
<dbReference type="InterPro" id="IPR036179">
    <property type="entry name" value="Ig-like_dom_sf"/>
</dbReference>
<dbReference type="InterPro" id="IPR035897">
    <property type="entry name" value="Toll_tir_struct_dom_sf"/>
</dbReference>
<dbReference type="EMBL" id="UYJE01004817">
    <property type="protein sequence ID" value="VDI31710.1"/>
    <property type="molecule type" value="Genomic_DNA"/>
</dbReference>
<feature type="transmembrane region" description="Helical" evidence="1">
    <location>
        <begin position="154"/>
        <end position="175"/>
    </location>
</feature>
<gene>
    <name evidence="3" type="ORF">MGAL_10B009450</name>
</gene>
<keyword evidence="1" id="KW-0812">Transmembrane</keyword>
<dbReference type="AlphaFoldDB" id="A0A8B6EBT0"/>
<dbReference type="InterPro" id="IPR000157">
    <property type="entry name" value="TIR_dom"/>
</dbReference>